<evidence type="ECO:0000313" key="2">
    <source>
        <dbReference type="EMBL" id="RID81464.1"/>
    </source>
</evidence>
<dbReference type="OrthoDB" id="2662123at2"/>
<dbReference type="RefSeq" id="WP_119114937.1">
    <property type="nucleotide sequence ID" value="NZ_CBCSEO010000008.1"/>
</dbReference>
<keyword evidence="3" id="KW-1185">Reference proteome</keyword>
<dbReference type="AlphaFoldDB" id="A0A398AWN2"/>
<comment type="caution">
    <text evidence="2">The sequence shown here is derived from an EMBL/GenBank/DDBJ whole genome shotgun (WGS) entry which is preliminary data.</text>
</comment>
<sequence length="40" mass="4697">MKKEHFIPFISDVYFAIVVTLSLLYRIEARLDRVVQSIQG</sequence>
<evidence type="ECO:0000313" key="3">
    <source>
        <dbReference type="Proteomes" id="UP000265816"/>
    </source>
</evidence>
<organism evidence="2 3">
    <name type="scientific">Mesobacillus zeae</name>
    <dbReference type="NCBI Taxonomy" id="1917180"/>
    <lineage>
        <taxon>Bacteria</taxon>
        <taxon>Bacillati</taxon>
        <taxon>Bacillota</taxon>
        <taxon>Bacilli</taxon>
        <taxon>Bacillales</taxon>
        <taxon>Bacillaceae</taxon>
        <taxon>Mesobacillus</taxon>
    </lineage>
</organism>
<keyword evidence="1" id="KW-0812">Transmembrane</keyword>
<dbReference type="Proteomes" id="UP000265816">
    <property type="component" value="Unassembled WGS sequence"/>
</dbReference>
<gene>
    <name evidence="2" type="ORF">D1970_21825</name>
</gene>
<keyword evidence="1" id="KW-0472">Membrane</keyword>
<proteinExistence type="predicted"/>
<name>A0A398AWN2_9BACI</name>
<keyword evidence="1" id="KW-1133">Transmembrane helix</keyword>
<evidence type="ECO:0000256" key="1">
    <source>
        <dbReference type="SAM" id="Phobius"/>
    </source>
</evidence>
<accession>A0A398AWN2</accession>
<reference evidence="2 3" key="1">
    <citation type="submission" date="2018-08" db="EMBL/GenBank/DDBJ databases">
        <title>Bacillus jemisoniae sp. nov., Bacillus chryseoplanitiae sp. nov., Bacillus resnikiae sp. nov., and Bacillus frankliniae sp. nov., isolated from Viking spacecraft and associated surfaces.</title>
        <authorList>
            <person name="Seuylemezian A."/>
            <person name="Vaishampayan P."/>
        </authorList>
    </citation>
    <scope>NUCLEOTIDE SEQUENCE [LARGE SCALE GENOMIC DNA]</scope>
    <source>
        <strain evidence="2 3">JJ-247</strain>
    </source>
</reference>
<protein>
    <submittedName>
        <fullName evidence="2">YvrJ family protein</fullName>
    </submittedName>
</protein>
<feature type="transmembrane region" description="Helical" evidence="1">
    <location>
        <begin position="6"/>
        <end position="25"/>
    </location>
</feature>
<dbReference type="EMBL" id="QWVT01000065">
    <property type="protein sequence ID" value="RID81464.1"/>
    <property type="molecule type" value="Genomic_DNA"/>
</dbReference>